<dbReference type="NCBIfam" id="NF003816">
    <property type="entry name" value="PRK05406.1-5"/>
    <property type="match status" value="1"/>
</dbReference>
<dbReference type="CDD" id="cd10787">
    <property type="entry name" value="LamB_YcsF_like"/>
    <property type="match status" value="1"/>
</dbReference>
<name>A0A382EV08_9ZZZZ</name>
<gene>
    <name evidence="1" type="ORF">METZ01_LOCUS206647</name>
</gene>
<feature type="non-terminal residue" evidence="1">
    <location>
        <position position="1"/>
    </location>
</feature>
<dbReference type="Gene3D" id="3.20.20.370">
    <property type="entry name" value="Glycoside hydrolase/deacetylase"/>
    <property type="match status" value="1"/>
</dbReference>
<accession>A0A382EV08</accession>
<feature type="non-terminal residue" evidence="1">
    <location>
        <position position="228"/>
    </location>
</feature>
<dbReference type="EMBL" id="UINC01046148">
    <property type="protein sequence ID" value="SVB53793.1"/>
    <property type="molecule type" value="Genomic_DNA"/>
</dbReference>
<dbReference type="PANTHER" id="PTHR30292:SF0">
    <property type="entry name" value="5-OXOPROLINASE SUBUNIT A"/>
    <property type="match status" value="1"/>
</dbReference>
<evidence type="ECO:0000313" key="1">
    <source>
        <dbReference type="EMBL" id="SVB53793.1"/>
    </source>
</evidence>
<dbReference type="NCBIfam" id="NF003814">
    <property type="entry name" value="PRK05406.1-3"/>
    <property type="match status" value="1"/>
</dbReference>
<dbReference type="SUPFAM" id="SSF88713">
    <property type="entry name" value="Glycoside hydrolase/deacetylase"/>
    <property type="match status" value="1"/>
</dbReference>
<dbReference type="GO" id="GO:0005975">
    <property type="term" value="P:carbohydrate metabolic process"/>
    <property type="evidence" value="ECO:0007669"/>
    <property type="project" value="InterPro"/>
</dbReference>
<dbReference type="PANTHER" id="PTHR30292">
    <property type="entry name" value="UNCHARACTERIZED PROTEIN YBGL-RELATED"/>
    <property type="match status" value="1"/>
</dbReference>
<protein>
    <recommendedName>
        <fullName evidence="2">LamB/YcsF family protein</fullName>
    </recommendedName>
</protein>
<dbReference type="AlphaFoldDB" id="A0A382EV08"/>
<sequence>VLSYKIDFNCDMGESFGMYKMGFDEEVIKYISSANIACGFHAGDPMWMRRTVVLAESHGVAIGAHPSYPDLNGFGRRNLSADPEEVRNDVVYQASALSGFTDSKMIQHVKPHGAMYNQAVDDKELGKAICSAVMEVQDDAILLALSGSLWVETAKNLGMRVGREIFADRAVNDDGTLVSRRISGSVIHDTEEVVDRSLRMVTEGKVISVSGSLVEVEADSICLHGDTP</sequence>
<reference evidence="1" key="1">
    <citation type="submission" date="2018-05" db="EMBL/GenBank/DDBJ databases">
        <authorList>
            <person name="Lanie J.A."/>
            <person name="Ng W.-L."/>
            <person name="Kazmierczak K.M."/>
            <person name="Andrzejewski T.M."/>
            <person name="Davidsen T.M."/>
            <person name="Wayne K.J."/>
            <person name="Tettelin H."/>
            <person name="Glass J.I."/>
            <person name="Rusch D."/>
            <person name="Podicherti R."/>
            <person name="Tsui H.-C.T."/>
            <person name="Winkler M.E."/>
        </authorList>
    </citation>
    <scope>NUCLEOTIDE SEQUENCE</scope>
</reference>
<dbReference type="InterPro" id="IPR011330">
    <property type="entry name" value="Glyco_hydro/deAcase_b/a-brl"/>
</dbReference>
<evidence type="ECO:0008006" key="2">
    <source>
        <dbReference type="Google" id="ProtNLM"/>
    </source>
</evidence>
<proteinExistence type="predicted"/>
<organism evidence="1">
    <name type="scientific">marine metagenome</name>
    <dbReference type="NCBI Taxonomy" id="408172"/>
    <lineage>
        <taxon>unclassified sequences</taxon>
        <taxon>metagenomes</taxon>
        <taxon>ecological metagenomes</taxon>
    </lineage>
</organism>
<dbReference type="Pfam" id="PF03746">
    <property type="entry name" value="LamB_YcsF"/>
    <property type="match status" value="1"/>
</dbReference>
<dbReference type="InterPro" id="IPR005501">
    <property type="entry name" value="LamB/YcsF/PxpA-like"/>
</dbReference>